<comment type="similarity">
    <text evidence="6 9">Belongs to the PTH2 family.</text>
</comment>
<dbReference type="GO" id="GO:0004045">
    <property type="term" value="F:peptidyl-tRNA hydrolase activity"/>
    <property type="evidence" value="ECO:0007669"/>
    <property type="project" value="UniProtKB-UniRule"/>
</dbReference>
<dbReference type="PANTHER" id="PTHR12649">
    <property type="entry name" value="PEPTIDYL-TRNA HYDROLASE 2"/>
    <property type="match status" value="1"/>
</dbReference>
<evidence type="ECO:0000256" key="1">
    <source>
        <dbReference type="ARBA" id="ARBA00003043"/>
    </source>
</evidence>
<dbReference type="InterPro" id="IPR002833">
    <property type="entry name" value="PTH2"/>
</dbReference>
<keyword evidence="5 9" id="KW-0378">Hydrolase</keyword>
<dbReference type="AlphaFoldDB" id="A0A2R7Y9G1"/>
<comment type="catalytic activity">
    <reaction evidence="7 9">
        <text>an N-acyl-L-alpha-aminoacyl-tRNA + H2O = an N-acyl-L-amino acid + a tRNA + H(+)</text>
        <dbReference type="Rhea" id="RHEA:54448"/>
        <dbReference type="Rhea" id="RHEA-COMP:10123"/>
        <dbReference type="Rhea" id="RHEA-COMP:13883"/>
        <dbReference type="ChEBI" id="CHEBI:15377"/>
        <dbReference type="ChEBI" id="CHEBI:15378"/>
        <dbReference type="ChEBI" id="CHEBI:59874"/>
        <dbReference type="ChEBI" id="CHEBI:78442"/>
        <dbReference type="ChEBI" id="CHEBI:138191"/>
        <dbReference type="EC" id="3.1.1.29"/>
    </reaction>
</comment>
<dbReference type="HAMAP" id="MF_00628">
    <property type="entry name" value="Pept_tRNA_hydro_arch"/>
    <property type="match status" value="1"/>
</dbReference>
<organism evidence="10 11">
    <name type="scientific">Candidatus Terraquivivens tikiterensis</name>
    <dbReference type="NCBI Taxonomy" id="1980982"/>
    <lineage>
        <taxon>Archaea</taxon>
        <taxon>Nitrososphaerota</taxon>
        <taxon>Candidatus Wolframiiraptoraceae</taxon>
        <taxon>Candidatus Terraquivivens</taxon>
    </lineage>
</organism>
<evidence type="ECO:0000256" key="3">
    <source>
        <dbReference type="ARBA" id="ARBA00013260"/>
    </source>
</evidence>
<dbReference type="FunFam" id="3.40.1490.10:FF:000001">
    <property type="entry name" value="Peptidyl-tRNA hydrolase 2"/>
    <property type="match status" value="1"/>
</dbReference>
<dbReference type="CDD" id="cd02430">
    <property type="entry name" value="PTH2"/>
    <property type="match status" value="1"/>
</dbReference>
<evidence type="ECO:0000313" key="11">
    <source>
        <dbReference type="Proteomes" id="UP000244066"/>
    </source>
</evidence>
<dbReference type="SUPFAM" id="SSF102462">
    <property type="entry name" value="Peptidyl-tRNA hydrolase II"/>
    <property type="match status" value="1"/>
</dbReference>
<dbReference type="NCBIfam" id="TIGR00283">
    <property type="entry name" value="arch_pth2"/>
    <property type="match status" value="1"/>
</dbReference>
<evidence type="ECO:0000256" key="2">
    <source>
        <dbReference type="ARBA" id="ARBA00004496"/>
    </source>
</evidence>
<dbReference type="GO" id="GO:0005829">
    <property type="term" value="C:cytosol"/>
    <property type="evidence" value="ECO:0007669"/>
    <property type="project" value="TreeGrafter"/>
</dbReference>
<comment type="function">
    <text evidence="1 9">The natural substrate for this enzyme may be peptidyl-tRNAs which drop off the ribosome during protein synthesis.</text>
</comment>
<name>A0A2R7Y9G1_9ARCH</name>
<dbReference type="EC" id="3.1.1.29" evidence="3 9"/>
<dbReference type="GO" id="GO:0006412">
    <property type="term" value="P:translation"/>
    <property type="evidence" value="ECO:0007669"/>
    <property type="project" value="UniProtKB-UniRule"/>
</dbReference>
<dbReference type="Gene3D" id="3.40.1490.10">
    <property type="entry name" value="Bit1"/>
    <property type="match status" value="1"/>
</dbReference>
<evidence type="ECO:0000256" key="9">
    <source>
        <dbReference type="HAMAP-Rule" id="MF_00628"/>
    </source>
</evidence>
<dbReference type="Pfam" id="PF01981">
    <property type="entry name" value="PTH2"/>
    <property type="match status" value="1"/>
</dbReference>
<evidence type="ECO:0000313" key="10">
    <source>
        <dbReference type="EMBL" id="PUA34170.1"/>
    </source>
</evidence>
<evidence type="ECO:0000256" key="7">
    <source>
        <dbReference type="ARBA" id="ARBA00048707"/>
    </source>
</evidence>
<sequence>MDAFRYKQVIVVRTDISMSVGKLAAQVGHAAVSAAEECRRLRPKWLSEWMEEGQKKVVLRVKSESELGELKRKADALGIPNALVCDAGLTELEPGTVTALGLGPAPSELIDKVTGSLPLL</sequence>
<comment type="caution">
    <text evidence="10">The sequence shown here is derived from an EMBL/GenBank/DDBJ whole genome shotgun (WGS) entry which is preliminary data.</text>
</comment>
<dbReference type="EMBL" id="NDWU01000003">
    <property type="protein sequence ID" value="PUA34170.1"/>
    <property type="molecule type" value="Genomic_DNA"/>
</dbReference>
<reference evidence="10 11" key="1">
    <citation type="submission" date="2017-04" db="EMBL/GenBank/DDBJ databases">
        <title>Draft Aigarchaeota genome from a New Zealand hot spring.</title>
        <authorList>
            <person name="Reysenbach A.-L."/>
            <person name="Donaho J.A."/>
            <person name="Gerhart J."/>
            <person name="Kelley J.F."/>
            <person name="Kouba K."/>
            <person name="Podar M."/>
            <person name="Stott M."/>
        </authorList>
    </citation>
    <scope>NUCLEOTIDE SEQUENCE [LARGE SCALE GENOMIC DNA]</scope>
    <source>
        <strain evidence="10">NZ13_MG1</strain>
    </source>
</reference>
<evidence type="ECO:0000256" key="6">
    <source>
        <dbReference type="ARBA" id="ARBA00038050"/>
    </source>
</evidence>
<evidence type="ECO:0000256" key="8">
    <source>
        <dbReference type="ARBA" id="ARBA00050038"/>
    </source>
</evidence>
<evidence type="ECO:0000256" key="4">
    <source>
        <dbReference type="ARBA" id="ARBA00022490"/>
    </source>
</evidence>
<dbReference type="InterPro" id="IPR034759">
    <property type="entry name" value="Pept_tRNA_hydro_arch"/>
</dbReference>
<dbReference type="InterPro" id="IPR023476">
    <property type="entry name" value="Pep_tRNA_hydro_II_dom_sf"/>
</dbReference>
<dbReference type="NCBIfam" id="NF003314">
    <property type="entry name" value="PRK04322.1"/>
    <property type="match status" value="1"/>
</dbReference>
<comment type="subcellular location">
    <subcellularLocation>
        <location evidence="2 9">Cytoplasm</location>
    </subcellularLocation>
</comment>
<protein>
    <recommendedName>
        <fullName evidence="8 9">Peptidyl-tRNA hydrolase</fullName>
        <shortName evidence="9">PTH</shortName>
        <ecNumber evidence="3 9">3.1.1.29</ecNumber>
    </recommendedName>
</protein>
<dbReference type="PANTHER" id="PTHR12649:SF11">
    <property type="entry name" value="PEPTIDYL-TRNA HYDROLASE 2, MITOCHONDRIAL"/>
    <property type="match status" value="1"/>
</dbReference>
<dbReference type="Proteomes" id="UP000244066">
    <property type="component" value="Unassembled WGS sequence"/>
</dbReference>
<evidence type="ECO:0000256" key="5">
    <source>
        <dbReference type="ARBA" id="ARBA00022801"/>
    </source>
</evidence>
<gene>
    <name evidence="9" type="primary">pth</name>
    <name evidence="10" type="ORF">B9J98_01825</name>
</gene>
<proteinExistence type="inferred from homology"/>
<accession>A0A2R7Y9G1</accession>
<keyword evidence="4 9" id="KW-0963">Cytoplasm</keyword>